<feature type="domain" description="Sde2 ubiquitin" evidence="2">
    <location>
        <begin position="45"/>
        <end position="119"/>
    </location>
</feature>
<reference evidence="3 4" key="1">
    <citation type="submission" date="2023-08" db="EMBL/GenBank/DDBJ databases">
        <title>Black Yeasts Isolated from many extreme environments.</title>
        <authorList>
            <person name="Coleine C."/>
            <person name="Stajich J.E."/>
            <person name="Selbmann L."/>
        </authorList>
    </citation>
    <scope>NUCLEOTIDE SEQUENCE [LARGE SCALE GENOMIC DNA]</scope>
    <source>
        <strain evidence="3 4">CCFEE 5935</strain>
    </source>
</reference>
<feature type="compositionally biased region" description="Pro residues" evidence="1">
    <location>
        <begin position="148"/>
        <end position="164"/>
    </location>
</feature>
<keyword evidence="4" id="KW-1185">Reference proteome</keyword>
<protein>
    <recommendedName>
        <fullName evidence="2">Sde2 ubiquitin domain-containing protein</fullName>
    </recommendedName>
</protein>
<evidence type="ECO:0000313" key="3">
    <source>
        <dbReference type="EMBL" id="KAK5175181.1"/>
    </source>
</evidence>
<dbReference type="GeneID" id="89921669"/>
<accession>A0AAV9PMG6</accession>
<dbReference type="EMBL" id="JAVRRT010000001">
    <property type="protein sequence ID" value="KAK5175181.1"/>
    <property type="molecule type" value="Genomic_DNA"/>
</dbReference>
<feature type="compositionally biased region" description="Basic residues" evidence="1">
    <location>
        <begin position="126"/>
        <end position="135"/>
    </location>
</feature>
<sequence>MFHITQPWELEAAYRKGWQKGLIASNPDRIIKINLSSFSVPLATLGIPCAICLQTKQSTSVHDVVSKLHSKLPDIPYPFTIATLGKDSRTLEMGDERSVSGCLADFTDEVLTLRLNVRMPPPPPRPAKKGLRSRLKSALGAGESSSAPAPPPPPPDVASAPPPYDEAVRSGR</sequence>
<evidence type="ECO:0000259" key="2">
    <source>
        <dbReference type="Pfam" id="PF13019"/>
    </source>
</evidence>
<proteinExistence type="predicted"/>
<comment type="caution">
    <text evidence="3">The sequence shown here is derived from an EMBL/GenBank/DDBJ whole genome shotgun (WGS) entry which is preliminary data.</text>
</comment>
<organism evidence="3 4">
    <name type="scientific">Saxophila tyrrhenica</name>
    <dbReference type="NCBI Taxonomy" id="1690608"/>
    <lineage>
        <taxon>Eukaryota</taxon>
        <taxon>Fungi</taxon>
        <taxon>Dikarya</taxon>
        <taxon>Ascomycota</taxon>
        <taxon>Pezizomycotina</taxon>
        <taxon>Dothideomycetes</taxon>
        <taxon>Dothideomycetidae</taxon>
        <taxon>Mycosphaerellales</taxon>
        <taxon>Extremaceae</taxon>
        <taxon>Saxophila</taxon>
    </lineage>
</organism>
<dbReference type="Proteomes" id="UP001337655">
    <property type="component" value="Unassembled WGS sequence"/>
</dbReference>
<dbReference type="RefSeq" id="XP_064663819.1">
    <property type="nucleotide sequence ID" value="XM_064797585.1"/>
</dbReference>
<evidence type="ECO:0000313" key="4">
    <source>
        <dbReference type="Proteomes" id="UP001337655"/>
    </source>
</evidence>
<dbReference type="InterPro" id="IPR024974">
    <property type="entry name" value="Sde2_N"/>
</dbReference>
<gene>
    <name evidence="3" type="ORF">LTR77_000318</name>
</gene>
<name>A0AAV9PMG6_9PEZI</name>
<evidence type="ECO:0000256" key="1">
    <source>
        <dbReference type="SAM" id="MobiDB-lite"/>
    </source>
</evidence>
<dbReference type="Pfam" id="PF13019">
    <property type="entry name" value="Sde2_N_Ubi_yeast"/>
    <property type="match status" value="1"/>
</dbReference>
<feature type="region of interest" description="Disordered" evidence="1">
    <location>
        <begin position="116"/>
        <end position="172"/>
    </location>
</feature>
<dbReference type="AlphaFoldDB" id="A0AAV9PMG6"/>